<organism evidence="1 2">
    <name type="scientific">Cotesia congregata</name>
    <name type="common">Parasitoid wasp</name>
    <name type="synonym">Apanteles congregatus</name>
    <dbReference type="NCBI Taxonomy" id="51543"/>
    <lineage>
        <taxon>Eukaryota</taxon>
        <taxon>Metazoa</taxon>
        <taxon>Ecdysozoa</taxon>
        <taxon>Arthropoda</taxon>
        <taxon>Hexapoda</taxon>
        <taxon>Insecta</taxon>
        <taxon>Pterygota</taxon>
        <taxon>Neoptera</taxon>
        <taxon>Endopterygota</taxon>
        <taxon>Hymenoptera</taxon>
        <taxon>Apocrita</taxon>
        <taxon>Ichneumonoidea</taxon>
        <taxon>Braconidae</taxon>
        <taxon>Microgastrinae</taxon>
        <taxon>Cotesia</taxon>
    </lineage>
</organism>
<dbReference type="OrthoDB" id="7693421at2759"/>
<name>A0A8J2MN28_COTCN</name>
<sequence length="245" mass="28470">MILGSKRKLKLLDGYQLPEIVVDGNIIPYVNTTKHLGVHLSSDLSWDAHVSQLSRKAYITLNNLKDKKNVLSESCRKLLVTATILPIIDYCSIVFLDSSKRLDSKLQRIVNRAIRFIFNLKRDEHITPYIIRRRLNWLSVKSRRHYSLACFIYKLLETGEPKFLRGMFNSEDSDIRRSDRLAAKKNYVSFKMPNFTTVTFEHSFIVSSIRLWQELPSDIVNSYSLESFKNKAFEFFLNLGLSNGL</sequence>
<accession>A0A8J2MN28</accession>
<dbReference type="EMBL" id="CAJNRD030001122">
    <property type="protein sequence ID" value="CAG5100026.1"/>
    <property type="molecule type" value="Genomic_DNA"/>
</dbReference>
<dbReference type="PANTHER" id="PTHR33332">
    <property type="entry name" value="REVERSE TRANSCRIPTASE DOMAIN-CONTAINING PROTEIN"/>
    <property type="match status" value="1"/>
</dbReference>
<proteinExistence type="predicted"/>
<reference evidence="1" key="1">
    <citation type="submission" date="2021-04" db="EMBL/GenBank/DDBJ databases">
        <authorList>
            <person name="Chebbi M.A.C M."/>
        </authorList>
    </citation>
    <scope>NUCLEOTIDE SEQUENCE</scope>
</reference>
<evidence type="ECO:0000313" key="2">
    <source>
        <dbReference type="Proteomes" id="UP000786811"/>
    </source>
</evidence>
<dbReference type="AlphaFoldDB" id="A0A8J2MN28"/>
<gene>
    <name evidence="1" type="ORF">HICCMSTLAB_LOCUS9347</name>
</gene>
<dbReference type="Proteomes" id="UP000786811">
    <property type="component" value="Unassembled WGS sequence"/>
</dbReference>
<dbReference type="PRINTS" id="PR01345">
    <property type="entry name" value="CERVTRCPTASE"/>
</dbReference>
<evidence type="ECO:0000313" key="1">
    <source>
        <dbReference type="EMBL" id="CAG5100026.1"/>
    </source>
</evidence>
<keyword evidence="2" id="KW-1185">Reference proteome</keyword>
<comment type="caution">
    <text evidence="1">The sequence shown here is derived from an EMBL/GenBank/DDBJ whole genome shotgun (WGS) entry which is preliminary data.</text>
</comment>
<protein>
    <submittedName>
        <fullName evidence="1">Uncharacterized protein</fullName>
    </submittedName>
</protein>